<dbReference type="Pfam" id="PF13857">
    <property type="entry name" value="Ank_5"/>
    <property type="match status" value="1"/>
</dbReference>
<evidence type="ECO:0000313" key="1">
    <source>
        <dbReference type="EMBL" id="PHH67737.1"/>
    </source>
</evidence>
<dbReference type="EMBL" id="NJES01001175">
    <property type="protein sequence ID" value="PHH67737.1"/>
    <property type="molecule type" value="Genomic_DNA"/>
</dbReference>
<name>A0A2C5YG82_9HYPO</name>
<protein>
    <submittedName>
        <fullName evidence="1">Uncharacterized protein</fullName>
    </submittedName>
</protein>
<dbReference type="Proteomes" id="UP000226431">
    <property type="component" value="Unassembled WGS sequence"/>
</dbReference>
<organism evidence="1 2">
    <name type="scientific">Ophiocordyceps camponoti-rufipedis</name>
    <dbReference type="NCBI Taxonomy" id="2004952"/>
    <lineage>
        <taxon>Eukaryota</taxon>
        <taxon>Fungi</taxon>
        <taxon>Dikarya</taxon>
        <taxon>Ascomycota</taxon>
        <taxon>Pezizomycotina</taxon>
        <taxon>Sordariomycetes</taxon>
        <taxon>Hypocreomycetidae</taxon>
        <taxon>Hypocreales</taxon>
        <taxon>Ophiocordycipitaceae</taxon>
        <taxon>Ophiocordyceps</taxon>
    </lineage>
</organism>
<dbReference type="OrthoDB" id="19174at2759"/>
<dbReference type="InterPro" id="IPR036770">
    <property type="entry name" value="Ankyrin_rpt-contain_sf"/>
</dbReference>
<proteinExistence type="predicted"/>
<gene>
    <name evidence="1" type="ORF">CDD80_564</name>
</gene>
<evidence type="ECO:0000313" key="2">
    <source>
        <dbReference type="Proteomes" id="UP000226431"/>
    </source>
</evidence>
<comment type="caution">
    <text evidence="1">The sequence shown here is derived from an EMBL/GenBank/DDBJ whole genome shotgun (WGS) entry which is preliminary data.</text>
</comment>
<dbReference type="Gene3D" id="1.25.40.20">
    <property type="entry name" value="Ankyrin repeat-containing domain"/>
    <property type="match status" value="1"/>
</dbReference>
<sequence>MVADNSSALLPFLWENPQTASLQDEHGYSLVHAAASYNRLDLLRALICEFDVDVNLKDEDDETALFVVETVEAAKLLVEDLGVDVSHRGSGGLTAVERLEAEGEFPAVVTYLKSLRDSVESSATAAIQDAMRDPSEGISVPMSMASLAGPEFHRRIQDFARRDDIDSAEGQADLRRMVEEALAAQDLE</sequence>
<accession>A0A2C5YG82</accession>
<reference evidence="1 2" key="1">
    <citation type="submission" date="2017-06" db="EMBL/GenBank/DDBJ databases">
        <title>Ant-infecting Ophiocordyceps genomes reveal a high diversity of potential behavioral manipulation genes and a possible major role for enterotoxins.</title>
        <authorList>
            <person name="De Bekker C."/>
            <person name="Evans H.C."/>
            <person name="Brachmann A."/>
            <person name="Hughes D.P."/>
        </authorList>
    </citation>
    <scope>NUCLEOTIDE SEQUENCE [LARGE SCALE GENOMIC DNA]</scope>
    <source>
        <strain evidence="1 2">Map16</strain>
    </source>
</reference>
<dbReference type="STRING" id="2004952.A0A2C5YG82"/>
<keyword evidence="2" id="KW-1185">Reference proteome</keyword>
<dbReference type="InterPro" id="IPR002110">
    <property type="entry name" value="Ankyrin_rpt"/>
</dbReference>
<dbReference type="AlphaFoldDB" id="A0A2C5YG82"/>
<dbReference type="SUPFAM" id="SSF48403">
    <property type="entry name" value="Ankyrin repeat"/>
    <property type="match status" value="1"/>
</dbReference>